<dbReference type="RefSeq" id="WP_115841097.1">
    <property type="nucleotide sequence ID" value="NZ_QTJR01000002.1"/>
</dbReference>
<protein>
    <submittedName>
        <fullName evidence="2">NAD-dependent epimerase/dehydratase family protein</fullName>
    </submittedName>
</protein>
<comment type="caution">
    <text evidence="2">The sequence shown here is derived from an EMBL/GenBank/DDBJ whole genome shotgun (WGS) entry which is preliminary data.</text>
</comment>
<dbReference type="Gene3D" id="3.40.50.720">
    <property type="entry name" value="NAD(P)-binding Rossmann-like Domain"/>
    <property type="match status" value="1"/>
</dbReference>
<sequence>MKIVVAGGAGLVGTRLVTRLREGGHDVVAASRRTGVNVVTGEGLDAALKGASIVIDVTNAPSFDEPDVADFFRAATRNLLDAGERAGIAHHVALSVVGTSRLQGSAYFRAKQVQEDLVRASRVPHTLVQATQFFEFMASIIPRNDDRDPVHLSNGLVEPVAADDVAAQLVDIAVSPPSAATIEIAGPDTYRLSELVQWVMYSYQDDRPVIADPAASYYGGLLDDRTLTPGPGARIAPTHFRDWLSEVQASKIEIPHVHHPDPIARRR</sequence>
<dbReference type="GO" id="GO:0044877">
    <property type="term" value="F:protein-containing complex binding"/>
    <property type="evidence" value="ECO:0007669"/>
    <property type="project" value="TreeGrafter"/>
</dbReference>
<dbReference type="Pfam" id="PF13460">
    <property type="entry name" value="NAD_binding_10"/>
    <property type="match status" value="1"/>
</dbReference>
<feature type="domain" description="NAD(P)-binding" evidence="1">
    <location>
        <begin position="7"/>
        <end position="173"/>
    </location>
</feature>
<dbReference type="AlphaFoldDB" id="A0A3D8VGR2"/>
<dbReference type="EMBL" id="QTJR01000002">
    <property type="protein sequence ID" value="RDY68584.1"/>
    <property type="molecule type" value="Genomic_DNA"/>
</dbReference>
<reference evidence="2 3" key="1">
    <citation type="submission" date="2018-08" db="EMBL/GenBank/DDBJ databases">
        <title>Lysobacter soli KCTC 22011, whole genome shotgun sequence.</title>
        <authorList>
            <person name="Zhang X."/>
            <person name="Feng G."/>
            <person name="Zhu H."/>
        </authorList>
    </citation>
    <scope>NUCLEOTIDE SEQUENCE [LARGE SCALE GENOMIC DNA]</scope>
    <source>
        <strain evidence="2 3">KCTC 22011</strain>
    </source>
</reference>
<accession>A0A3D8VGR2</accession>
<dbReference type="PANTHER" id="PTHR12126:SF11">
    <property type="entry name" value="NADH DEHYDROGENASE [UBIQUINONE] 1 ALPHA SUBCOMPLEX SUBUNIT 9, MITOCHONDRIAL"/>
    <property type="match status" value="1"/>
</dbReference>
<dbReference type="PANTHER" id="PTHR12126">
    <property type="entry name" value="NADH-UBIQUINONE OXIDOREDUCTASE 39 KDA SUBUNIT-RELATED"/>
    <property type="match status" value="1"/>
</dbReference>
<evidence type="ECO:0000313" key="2">
    <source>
        <dbReference type="EMBL" id="RDY68584.1"/>
    </source>
</evidence>
<evidence type="ECO:0000313" key="3">
    <source>
        <dbReference type="Proteomes" id="UP000256829"/>
    </source>
</evidence>
<evidence type="ECO:0000259" key="1">
    <source>
        <dbReference type="Pfam" id="PF13460"/>
    </source>
</evidence>
<proteinExistence type="predicted"/>
<gene>
    <name evidence="2" type="ORF">DX912_03500</name>
</gene>
<dbReference type="Proteomes" id="UP000256829">
    <property type="component" value="Unassembled WGS sequence"/>
</dbReference>
<name>A0A3D8VGR2_9GAMM</name>
<dbReference type="InterPro" id="IPR016040">
    <property type="entry name" value="NAD(P)-bd_dom"/>
</dbReference>
<dbReference type="SUPFAM" id="SSF51735">
    <property type="entry name" value="NAD(P)-binding Rossmann-fold domains"/>
    <property type="match status" value="1"/>
</dbReference>
<dbReference type="InterPro" id="IPR036291">
    <property type="entry name" value="NAD(P)-bd_dom_sf"/>
</dbReference>
<organism evidence="2 3">
    <name type="scientific">Lysobacter soli</name>
    <dbReference type="NCBI Taxonomy" id="453783"/>
    <lineage>
        <taxon>Bacteria</taxon>
        <taxon>Pseudomonadati</taxon>
        <taxon>Pseudomonadota</taxon>
        <taxon>Gammaproteobacteria</taxon>
        <taxon>Lysobacterales</taxon>
        <taxon>Lysobacteraceae</taxon>
        <taxon>Lysobacter</taxon>
    </lineage>
</organism>
<keyword evidence="3" id="KW-1185">Reference proteome</keyword>
<dbReference type="InterPro" id="IPR051207">
    <property type="entry name" value="ComplexI_NDUFA9_subunit"/>
</dbReference>